<dbReference type="RefSeq" id="WP_021249810.1">
    <property type="nucleotide sequence ID" value="NZ_ATJV01000060.1"/>
</dbReference>
<dbReference type="eggNOG" id="ENOG502Z8H5">
    <property type="taxonomic scope" value="Bacteria"/>
</dbReference>
<accession>S9ZD34</accession>
<dbReference type="EMBL" id="ATJV01000060">
    <property type="protein sequence ID" value="EPZ15165.1"/>
    <property type="molecule type" value="Genomic_DNA"/>
</dbReference>
<comment type="caution">
    <text evidence="1">The sequence shown here is derived from an EMBL/GenBank/DDBJ whole genome shotgun (WGS) entry which is preliminary data.</text>
</comment>
<evidence type="ECO:0000313" key="1">
    <source>
        <dbReference type="EMBL" id="EPZ15165.1"/>
    </source>
</evidence>
<sequence length="486" mass="55316">MFTQIPLNLITFALPARQFVIHSSVTVNESLPKVIEFALRLIRLCEDIEAEQLAQYFGFTSKETRLLLESLVDQSLVEFDGSSIRLTPYAESKFYTDDDLPRFSVVKPRTDSVDFDLVTFHPLNNVRSRKTPAYACELPIDQTQIGDSTHLAEQAYQTHFQRILKAKERTNDKIDIYKISKVKSDKLFGVPLEVGFFLNEELEVERQIAYDDEAPQEYRLGVEAAVSDALRLTLTSQQKSLEDFVERFDDKLVGQFLSKRGFDFQAYVRAVHVRKEIGYPEHTQPLIGNIYMPSNSASIISAVKGSLPVQEGQVTSNLLTSVAWMAPDYRFWGRSKLFDDFYFALQKALPQSKRKRAHFTEEVKILYPGTRQTVRRLQSIFWGKQEKSLYFHEGDLANGRIEILLVPSCFACVLFHYAPAGNTASLIPFGFMTTDQKLIKEAQVAIGEATDNGRHYIGKANYENDHGGSPPLPYKDAFGFLNYCCV</sequence>
<gene>
    <name evidence="1" type="ORF">M622_16555</name>
</gene>
<organism evidence="1 2">
    <name type="scientific">Thauera terpenica 58Eu</name>
    <dbReference type="NCBI Taxonomy" id="1348657"/>
    <lineage>
        <taxon>Bacteria</taxon>
        <taxon>Pseudomonadati</taxon>
        <taxon>Pseudomonadota</taxon>
        <taxon>Betaproteobacteria</taxon>
        <taxon>Rhodocyclales</taxon>
        <taxon>Zoogloeaceae</taxon>
        <taxon>Thauera</taxon>
    </lineage>
</organism>
<keyword evidence="2" id="KW-1185">Reference proteome</keyword>
<dbReference type="PATRIC" id="fig|1348657.5.peg.2397"/>
<dbReference type="STRING" id="1348657.M622_16555"/>
<reference evidence="1 2" key="1">
    <citation type="submission" date="2013-06" db="EMBL/GenBank/DDBJ databases">
        <title>Draft genome sequence of Thauera terpenica.</title>
        <authorList>
            <person name="Liu B."/>
            <person name="Frostegard A.H."/>
            <person name="Shapleigh J.P."/>
        </authorList>
    </citation>
    <scope>NUCLEOTIDE SEQUENCE [LARGE SCALE GENOMIC DNA]</scope>
    <source>
        <strain evidence="1 2">58Eu</strain>
    </source>
</reference>
<proteinExistence type="predicted"/>
<dbReference type="OrthoDB" id="9177208at2"/>
<dbReference type="Proteomes" id="UP000015455">
    <property type="component" value="Unassembled WGS sequence"/>
</dbReference>
<name>S9ZD34_9RHOO</name>
<protein>
    <submittedName>
        <fullName evidence="1">Uncharacterized protein</fullName>
    </submittedName>
</protein>
<dbReference type="AlphaFoldDB" id="S9ZD34"/>
<evidence type="ECO:0000313" key="2">
    <source>
        <dbReference type="Proteomes" id="UP000015455"/>
    </source>
</evidence>